<organism evidence="10 11">
    <name type="scientific">Lederbergia citrea</name>
    <dbReference type="NCBI Taxonomy" id="2833581"/>
    <lineage>
        <taxon>Bacteria</taxon>
        <taxon>Bacillati</taxon>
        <taxon>Bacillota</taxon>
        <taxon>Bacilli</taxon>
        <taxon>Bacillales</taxon>
        <taxon>Bacillaceae</taxon>
        <taxon>Lederbergia</taxon>
    </lineage>
</organism>
<dbReference type="InterPro" id="IPR008844">
    <property type="entry name" value="Spore_GerAC-like"/>
</dbReference>
<dbReference type="InterPro" id="IPR038501">
    <property type="entry name" value="Spore_GerAC_C_sf"/>
</dbReference>
<evidence type="ECO:0000259" key="9">
    <source>
        <dbReference type="Pfam" id="PF25198"/>
    </source>
</evidence>
<comment type="caution">
    <text evidence="10">The sequence shown here is derived from an EMBL/GenBank/DDBJ whole genome shotgun (WGS) entry which is preliminary data.</text>
</comment>
<comment type="subcellular location">
    <subcellularLocation>
        <location evidence="1">Membrane</location>
        <topology evidence="1">Lipid-anchor</topology>
    </subcellularLocation>
</comment>
<keyword evidence="6" id="KW-0564">Palmitate</keyword>
<dbReference type="NCBIfam" id="TIGR02887">
    <property type="entry name" value="spore_ger_x_C"/>
    <property type="match status" value="1"/>
</dbReference>
<evidence type="ECO:0000256" key="7">
    <source>
        <dbReference type="ARBA" id="ARBA00023288"/>
    </source>
</evidence>
<evidence type="ECO:0000313" key="10">
    <source>
        <dbReference type="EMBL" id="MBS4222874.1"/>
    </source>
</evidence>
<keyword evidence="5" id="KW-0472">Membrane</keyword>
<keyword evidence="7" id="KW-0449">Lipoprotein</keyword>
<keyword evidence="4" id="KW-0732">Signal</keyword>
<feature type="domain" description="Spore germination GerAC-like C-terminal" evidence="8">
    <location>
        <begin position="202"/>
        <end position="369"/>
    </location>
</feature>
<evidence type="ECO:0000256" key="6">
    <source>
        <dbReference type="ARBA" id="ARBA00023139"/>
    </source>
</evidence>
<evidence type="ECO:0000256" key="4">
    <source>
        <dbReference type="ARBA" id="ARBA00022729"/>
    </source>
</evidence>
<dbReference type="GO" id="GO:0009847">
    <property type="term" value="P:spore germination"/>
    <property type="evidence" value="ECO:0007669"/>
    <property type="project" value="InterPro"/>
</dbReference>
<dbReference type="EMBL" id="JAGYPN010000002">
    <property type="protein sequence ID" value="MBS4222874.1"/>
    <property type="molecule type" value="Genomic_DNA"/>
</dbReference>
<dbReference type="InterPro" id="IPR057336">
    <property type="entry name" value="GerAC_N"/>
</dbReference>
<comment type="similarity">
    <text evidence="2">Belongs to the GerABKC lipoprotein family.</text>
</comment>
<evidence type="ECO:0000256" key="3">
    <source>
        <dbReference type="ARBA" id="ARBA00022544"/>
    </source>
</evidence>
<proteinExistence type="inferred from homology"/>
<dbReference type="Proteomes" id="UP000676456">
    <property type="component" value="Unassembled WGS sequence"/>
</dbReference>
<evidence type="ECO:0000256" key="1">
    <source>
        <dbReference type="ARBA" id="ARBA00004635"/>
    </source>
</evidence>
<feature type="domain" description="Spore germination protein N-terminal" evidence="9">
    <location>
        <begin position="22"/>
        <end position="192"/>
    </location>
</feature>
<sequence length="372" mass="41991">MNSRLPLQWLIIFVFLLTGCWDQRLLKDHSLILSGGYDKLTDGRIKHTVTYPITTGQKEAFPEKSIVVSVIGQTARDANIRMDKRIAEKFDASKSDIFIFGEELAKGGIYSALDTTYRTLRGPLNARVAVVKGEAFDALSLQPEDTPLITDYYSELLRSAEQGGISRNHNVRAVGSLILSEGKDFMVPYLKVMTEENRADVEGLAMFSDDKLTGKLGIKESTMYIILADQKKKNLSLTIKVNNDKKNHDKNYVNVDILKIKRKLEVNENKGEIAANIHLDVTLGITEYATDQLYEKKEIEKLNKKIQRELNKLAATTINKMQGANCDALGIGERVKAYHNQTWKVLDWEKVYPEIPIEIQFKSAIINHGITN</sequence>
<dbReference type="RefSeq" id="WP_213097934.1">
    <property type="nucleotide sequence ID" value="NZ_JAGYPN010000002.1"/>
</dbReference>
<dbReference type="Pfam" id="PF25198">
    <property type="entry name" value="Spore_GerAC_N"/>
    <property type="match status" value="1"/>
</dbReference>
<gene>
    <name evidence="10" type="ORF">KHA91_08995</name>
</gene>
<evidence type="ECO:0000259" key="8">
    <source>
        <dbReference type="Pfam" id="PF05504"/>
    </source>
</evidence>
<reference evidence="10 11" key="1">
    <citation type="submission" date="2021-05" db="EMBL/GenBank/DDBJ databases">
        <title>Novel Bacillus species.</title>
        <authorList>
            <person name="Liu G."/>
        </authorList>
    </citation>
    <scope>NUCLEOTIDE SEQUENCE [LARGE SCALE GENOMIC DNA]</scope>
    <source>
        <strain evidence="10 11">FJAT-49682</strain>
    </source>
</reference>
<dbReference type="InterPro" id="IPR046953">
    <property type="entry name" value="Spore_GerAC-like_C"/>
</dbReference>
<evidence type="ECO:0000256" key="2">
    <source>
        <dbReference type="ARBA" id="ARBA00007886"/>
    </source>
</evidence>
<keyword evidence="3" id="KW-0309">Germination</keyword>
<evidence type="ECO:0000256" key="5">
    <source>
        <dbReference type="ARBA" id="ARBA00023136"/>
    </source>
</evidence>
<dbReference type="PANTHER" id="PTHR35789">
    <property type="entry name" value="SPORE GERMINATION PROTEIN B3"/>
    <property type="match status" value="1"/>
</dbReference>
<dbReference type="PROSITE" id="PS51257">
    <property type="entry name" value="PROKAR_LIPOPROTEIN"/>
    <property type="match status" value="1"/>
</dbReference>
<name>A0A942URW2_9BACI</name>
<protein>
    <submittedName>
        <fullName evidence="10">Ger(X)C family spore germination protein</fullName>
    </submittedName>
</protein>
<accession>A0A942URW2</accession>
<dbReference type="Pfam" id="PF05504">
    <property type="entry name" value="Spore_GerAC"/>
    <property type="match status" value="1"/>
</dbReference>
<keyword evidence="11" id="KW-1185">Reference proteome</keyword>
<dbReference type="AlphaFoldDB" id="A0A942URW2"/>
<evidence type="ECO:0000313" key="11">
    <source>
        <dbReference type="Proteomes" id="UP000676456"/>
    </source>
</evidence>
<dbReference type="Gene3D" id="3.30.300.210">
    <property type="entry name" value="Nutrient germinant receptor protein C, domain 3"/>
    <property type="match status" value="1"/>
</dbReference>
<dbReference type="PANTHER" id="PTHR35789:SF1">
    <property type="entry name" value="SPORE GERMINATION PROTEIN B3"/>
    <property type="match status" value="1"/>
</dbReference>
<dbReference type="GO" id="GO:0016020">
    <property type="term" value="C:membrane"/>
    <property type="evidence" value="ECO:0007669"/>
    <property type="project" value="UniProtKB-SubCell"/>
</dbReference>